<evidence type="ECO:0000256" key="5">
    <source>
        <dbReference type="ARBA" id="ARBA00023136"/>
    </source>
</evidence>
<evidence type="ECO:0000256" key="6">
    <source>
        <dbReference type="SAM" id="Phobius"/>
    </source>
</evidence>
<organism evidence="7 8">
    <name type="scientific">Roseovarius aestuarii</name>
    <dbReference type="NCBI Taxonomy" id="475083"/>
    <lineage>
        <taxon>Bacteria</taxon>
        <taxon>Pseudomonadati</taxon>
        <taxon>Pseudomonadota</taxon>
        <taxon>Alphaproteobacteria</taxon>
        <taxon>Rhodobacterales</taxon>
        <taxon>Roseobacteraceae</taxon>
        <taxon>Roseovarius</taxon>
    </lineage>
</organism>
<reference evidence="7 8" key="1">
    <citation type="submission" date="2017-03" db="EMBL/GenBank/DDBJ databases">
        <authorList>
            <person name="Afonso C.L."/>
            <person name="Miller P.J."/>
            <person name="Scott M.A."/>
            <person name="Spackman E."/>
            <person name="Goraichik I."/>
            <person name="Dimitrov K.M."/>
            <person name="Suarez D.L."/>
            <person name="Swayne D.E."/>
        </authorList>
    </citation>
    <scope>NUCLEOTIDE SEQUENCE [LARGE SCALE GENOMIC DNA]</scope>
    <source>
        <strain evidence="7 8">CECT 7745</strain>
    </source>
</reference>
<evidence type="ECO:0000313" key="7">
    <source>
        <dbReference type="EMBL" id="SMC11730.1"/>
    </source>
</evidence>
<proteinExistence type="predicted"/>
<feature type="transmembrane region" description="Helical" evidence="6">
    <location>
        <begin position="148"/>
        <end position="170"/>
    </location>
</feature>
<sequence length="202" mass="21764">MEAAHLIAFNIALLAALASPGPGMLIALRSTLVSGRRAGILTGIGLGLMAGLWTGLALLGLDVIFTAVPWAYLTMKIIGAAYLLYLAYAIWRDARTPLEAAQNTSGLRHPFIRGVLVNASNPKSVLFASAVLVVIFPRDLALSEKMLIMMNQMLVEWTAYAAFALLLSTGKARDRYLRLKPVFDRVAAAVLGALGLRLMLDR</sequence>
<dbReference type="InterPro" id="IPR001123">
    <property type="entry name" value="LeuE-type"/>
</dbReference>
<feature type="transmembrane region" description="Helical" evidence="6">
    <location>
        <begin position="70"/>
        <end position="91"/>
    </location>
</feature>
<keyword evidence="3 6" id="KW-0812">Transmembrane</keyword>
<keyword evidence="8" id="KW-1185">Reference proteome</keyword>
<evidence type="ECO:0000256" key="4">
    <source>
        <dbReference type="ARBA" id="ARBA00022989"/>
    </source>
</evidence>
<dbReference type="Proteomes" id="UP000193224">
    <property type="component" value="Unassembled WGS sequence"/>
</dbReference>
<comment type="subcellular location">
    <subcellularLocation>
        <location evidence="1">Cell membrane</location>
        <topology evidence="1">Multi-pass membrane protein</topology>
    </subcellularLocation>
</comment>
<dbReference type="AlphaFoldDB" id="A0A1X7BQ71"/>
<evidence type="ECO:0000256" key="2">
    <source>
        <dbReference type="ARBA" id="ARBA00022475"/>
    </source>
</evidence>
<keyword evidence="5 6" id="KW-0472">Membrane</keyword>
<name>A0A1X7BQ71_9RHOB</name>
<dbReference type="Pfam" id="PF01810">
    <property type="entry name" value="LysE"/>
    <property type="match status" value="1"/>
</dbReference>
<feature type="transmembrane region" description="Helical" evidence="6">
    <location>
        <begin position="6"/>
        <end position="28"/>
    </location>
</feature>
<dbReference type="PANTHER" id="PTHR30086:SF20">
    <property type="entry name" value="ARGININE EXPORTER PROTEIN ARGO-RELATED"/>
    <property type="match status" value="1"/>
</dbReference>
<keyword evidence="2" id="KW-1003">Cell membrane</keyword>
<evidence type="ECO:0000256" key="3">
    <source>
        <dbReference type="ARBA" id="ARBA00022692"/>
    </source>
</evidence>
<evidence type="ECO:0000313" key="8">
    <source>
        <dbReference type="Proteomes" id="UP000193224"/>
    </source>
</evidence>
<gene>
    <name evidence="7" type="primary">rhtC_3</name>
    <name evidence="7" type="ORF">ROA7745_01549</name>
</gene>
<dbReference type="EMBL" id="FWXB01000004">
    <property type="protein sequence ID" value="SMC11730.1"/>
    <property type="molecule type" value="Genomic_DNA"/>
</dbReference>
<keyword evidence="4 6" id="KW-1133">Transmembrane helix</keyword>
<dbReference type="OrthoDB" id="9804822at2"/>
<dbReference type="PANTHER" id="PTHR30086">
    <property type="entry name" value="ARGININE EXPORTER PROTEIN ARGO"/>
    <property type="match status" value="1"/>
</dbReference>
<feature type="transmembrane region" description="Helical" evidence="6">
    <location>
        <begin position="111"/>
        <end position="136"/>
    </location>
</feature>
<dbReference type="GO" id="GO:0015171">
    <property type="term" value="F:amino acid transmembrane transporter activity"/>
    <property type="evidence" value="ECO:0007669"/>
    <property type="project" value="TreeGrafter"/>
</dbReference>
<dbReference type="GO" id="GO:0005886">
    <property type="term" value="C:plasma membrane"/>
    <property type="evidence" value="ECO:0007669"/>
    <property type="project" value="UniProtKB-SubCell"/>
</dbReference>
<feature type="transmembrane region" description="Helical" evidence="6">
    <location>
        <begin position="40"/>
        <end position="64"/>
    </location>
</feature>
<accession>A0A1X7BQ71</accession>
<dbReference type="RefSeq" id="WP_085799688.1">
    <property type="nucleotide sequence ID" value="NZ_FWXB01000004.1"/>
</dbReference>
<protein>
    <submittedName>
        <fullName evidence="7">Threonine efflux protein</fullName>
    </submittedName>
</protein>
<evidence type="ECO:0000256" key="1">
    <source>
        <dbReference type="ARBA" id="ARBA00004651"/>
    </source>
</evidence>